<sequence length="285" mass="32111">MTVSVRPQDIEEAKAFYAANGYVIARGLFSQEEVARYREHFMRLREEGAKPGDFSGIDLNSPDPLKRYPRMIHMHRWDKLSLEWLLDPRLNLWLTALMGKEPYAVQTMLYFKPAGARGQALHQDQFYLRVQPGTCMAAWLALDPCDEENGCMQVVPGSHLWPILCPIKADTTVSFTDVTVPLPEGCEIRPMIMDAGDVLFFNGSVVHGSFPNTSKDRFRRALIGHYIVGDAQKVAQYYHPVLRMDGTEVPLGVSEGGGPCGIWREQEGKPTIAMEGRLENGFLHE</sequence>
<dbReference type="Proteomes" id="UP000014227">
    <property type="component" value="Chromosome I"/>
</dbReference>
<dbReference type="eggNOG" id="COG5285">
    <property type="taxonomic scope" value="Bacteria"/>
</dbReference>
<dbReference type="InterPro" id="IPR008775">
    <property type="entry name" value="Phytyl_CoA_dOase-like"/>
</dbReference>
<dbReference type="AlphaFoldDB" id="S0EX49"/>
<dbReference type="InParanoid" id="S0EX49"/>
<keyword evidence="2" id="KW-1185">Reference proteome</keyword>
<accession>S0EX49</accession>
<dbReference type="PANTHER" id="PTHR20883">
    <property type="entry name" value="PHYTANOYL-COA DIOXYGENASE DOMAIN CONTAINING 1"/>
    <property type="match status" value="1"/>
</dbReference>
<gene>
    <name evidence="1" type="ORF">CCALI_02204</name>
</gene>
<proteinExistence type="predicted"/>
<dbReference type="SUPFAM" id="SSF51197">
    <property type="entry name" value="Clavaminate synthase-like"/>
    <property type="match status" value="1"/>
</dbReference>
<dbReference type="Pfam" id="PF05721">
    <property type="entry name" value="PhyH"/>
    <property type="match status" value="1"/>
</dbReference>
<dbReference type="Gene3D" id="2.60.120.620">
    <property type="entry name" value="q2cbj1_9rhob like domain"/>
    <property type="match status" value="1"/>
</dbReference>
<evidence type="ECO:0000313" key="2">
    <source>
        <dbReference type="Proteomes" id="UP000014227"/>
    </source>
</evidence>
<dbReference type="PATRIC" id="fig|1303518.3.peg.2289"/>
<dbReference type="PANTHER" id="PTHR20883:SF48">
    <property type="entry name" value="ECTOINE DIOXYGENASE"/>
    <property type="match status" value="1"/>
</dbReference>
<dbReference type="STRING" id="454171.CP488_01889"/>
<reference evidence="2" key="1">
    <citation type="submission" date="2013-03" db="EMBL/GenBank/DDBJ databases">
        <title>Genome sequence of Chthonomonas calidirosea, the first sequenced genome from the Armatimonadetes phylum (formally candidate division OP10).</title>
        <authorList>
            <person name="Lee K.C.Y."/>
            <person name="Morgan X.C."/>
            <person name="Dunfield P.F."/>
            <person name="Tamas I."/>
            <person name="Houghton K.M."/>
            <person name="Vyssotski M."/>
            <person name="Ryan J.L.J."/>
            <person name="Lagutin K."/>
            <person name="McDonald I.R."/>
            <person name="Stott M.B."/>
        </authorList>
    </citation>
    <scope>NUCLEOTIDE SEQUENCE [LARGE SCALE GENOMIC DNA]</scope>
    <source>
        <strain evidence="2">DSM 23976 / ICMP 18418 / T49</strain>
    </source>
</reference>
<dbReference type="GO" id="GO:0005506">
    <property type="term" value="F:iron ion binding"/>
    <property type="evidence" value="ECO:0007669"/>
    <property type="project" value="UniProtKB-ARBA"/>
</dbReference>
<dbReference type="GO" id="GO:0016706">
    <property type="term" value="F:2-oxoglutarate-dependent dioxygenase activity"/>
    <property type="evidence" value="ECO:0007669"/>
    <property type="project" value="UniProtKB-ARBA"/>
</dbReference>
<evidence type="ECO:0000313" key="1">
    <source>
        <dbReference type="EMBL" id="CCW36011.1"/>
    </source>
</evidence>
<protein>
    <submittedName>
        <fullName evidence="1">Protein involved in biosynthesis of mitomycin antibiotics/polyketide fumonisin</fullName>
    </submittedName>
</protein>
<dbReference type="HOGENOM" id="CLU_048953_6_0_0"/>
<dbReference type="RefSeq" id="WP_016483532.1">
    <property type="nucleotide sequence ID" value="NC_021487.1"/>
</dbReference>
<name>S0EX49_CHTCT</name>
<dbReference type="OrthoDB" id="9773830at2"/>
<organism evidence="1 2">
    <name type="scientific">Chthonomonas calidirosea (strain DSM 23976 / ICMP 18418 / T49)</name>
    <dbReference type="NCBI Taxonomy" id="1303518"/>
    <lineage>
        <taxon>Bacteria</taxon>
        <taxon>Bacillati</taxon>
        <taxon>Armatimonadota</taxon>
        <taxon>Chthonomonadia</taxon>
        <taxon>Chthonomonadales</taxon>
        <taxon>Chthonomonadaceae</taxon>
        <taxon>Chthonomonas</taxon>
    </lineage>
</organism>
<dbReference type="KEGG" id="ccz:CCALI_02204"/>
<dbReference type="EMBL" id="HF951689">
    <property type="protein sequence ID" value="CCW36011.1"/>
    <property type="molecule type" value="Genomic_DNA"/>
</dbReference>